<dbReference type="InterPro" id="IPR007138">
    <property type="entry name" value="ABM_dom"/>
</dbReference>
<name>A0A147KCT4_9BACI</name>
<gene>
    <name evidence="2" type="ORF">Q75_00650</name>
</gene>
<dbReference type="InterPro" id="IPR011008">
    <property type="entry name" value="Dimeric_a/b-barrel"/>
</dbReference>
<dbReference type="SUPFAM" id="SSF54909">
    <property type="entry name" value="Dimeric alpha+beta barrel"/>
    <property type="match status" value="1"/>
</dbReference>
<sequence>MKQDPIVITAILKAKSGREDELFEALKEVIEPSRTEAGCLQYDLHRSTDDPSVFVFYERWKDEDAVQDHVASEHYQAYRERGEELVESREVYKLRLV</sequence>
<dbReference type="PATRIC" id="fig|1150625.3.peg.136"/>
<evidence type="ECO:0000313" key="3">
    <source>
        <dbReference type="Proteomes" id="UP000074108"/>
    </source>
</evidence>
<comment type="caution">
    <text evidence="2">The sequence shown here is derived from an EMBL/GenBank/DDBJ whole genome shotgun (WGS) entry which is preliminary data.</text>
</comment>
<organism evidence="2 3">
    <name type="scientific">Bacillus coahuilensis p1.1.43</name>
    <dbReference type="NCBI Taxonomy" id="1150625"/>
    <lineage>
        <taxon>Bacteria</taxon>
        <taxon>Bacillati</taxon>
        <taxon>Bacillota</taxon>
        <taxon>Bacilli</taxon>
        <taxon>Bacillales</taxon>
        <taxon>Bacillaceae</taxon>
        <taxon>Bacillus</taxon>
    </lineage>
</organism>
<proteinExistence type="predicted"/>
<dbReference type="Gene3D" id="3.30.70.100">
    <property type="match status" value="1"/>
</dbReference>
<dbReference type="OrthoDB" id="9806189at2"/>
<dbReference type="PROSITE" id="PS51725">
    <property type="entry name" value="ABM"/>
    <property type="match status" value="1"/>
</dbReference>
<evidence type="ECO:0000259" key="1">
    <source>
        <dbReference type="PROSITE" id="PS51725"/>
    </source>
</evidence>
<dbReference type="InterPro" id="IPR050744">
    <property type="entry name" value="AI-2_Isomerase_LsrG"/>
</dbReference>
<dbReference type="Proteomes" id="UP000074108">
    <property type="component" value="Unassembled WGS sequence"/>
</dbReference>
<dbReference type="RefSeq" id="WP_059350012.1">
    <property type="nucleotide sequence ID" value="NZ_LDYG01000001.1"/>
</dbReference>
<dbReference type="EMBL" id="LDYG01000001">
    <property type="protein sequence ID" value="KUP09494.1"/>
    <property type="molecule type" value="Genomic_DNA"/>
</dbReference>
<dbReference type="Pfam" id="PF03992">
    <property type="entry name" value="ABM"/>
    <property type="match status" value="1"/>
</dbReference>
<dbReference type="GO" id="GO:0004497">
    <property type="term" value="F:monooxygenase activity"/>
    <property type="evidence" value="ECO:0007669"/>
    <property type="project" value="UniProtKB-KW"/>
</dbReference>
<feature type="domain" description="ABM" evidence="1">
    <location>
        <begin position="6"/>
        <end position="94"/>
    </location>
</feature>
<evidence type="ECO:0000313" key="2">
    <source>
        <dbReference type="EMBL" id="KUP09494.1"/>
    </source>
</evidence>
<dbReference type="PANTHER" id="PTHR33336">
    <property type="entry name" value="QUINOL MONOOXYGENASE YGIN-RELATED"/>
    <property type="match status" value="1"/>
</dbReference>
<accession>A0A147KCT4</accession>
<protein>
    <submittedName>
        <fullName evidence="2">Monooxygenase</fullName>
    </submittedName>
</protein>
<dbReference type="STRING" id="1150625.Q75_00650"/>
<reference evidence="2 3" key="1">
    <citation type="journal article" date="2016" name="Front. Microbiol.">
        <title>Microevolution Analysis of Bacillus coahuilensis Unveils Differences in Phosphorus Acquisition Strategies and Their Regulation.</title>
        <authorList>
            <person name="Gomez-Lunar Z."/>
            <person name="Hernandez-Gonzalez I."/>
            <person name="Rodriguez-Torres M.D."/>
            <person name="Souza V."/>
            <person name="Olmedo-Alvarez G."/>
        </authorList>
    </citation>
    <scope>NUCLEOTIDE SEQUENCE [LARGE SCALE GENOMIC DNA]</scope>
    <source>
        <strain evidence="3">p1.1.43</strain>
    </source>
</reference>
<dbReference type="AlphaFoldDB" id="A0A147KCT4"/>
<keyword evidence="2" id="KW-0503">Monooxygenase</keyword>
<keyword evidence="3" id="KW-1185">Reference proteome</keyword>
<dbReference type="PANTHER" id="PTHR33336:SF3">
    <property type="entry name" value="ABM DOMAIN-CONTAINING PROTEIN"/>
    <property type="match status" value="1"/>
</dbReference>
<keyword evidence="2" id="KW-0560">Oxidoreductase</keyword>